<dbReference type="OMA" id="RDIFCSI"/>
<dbReference type="InParanoid" id="A0A200PT23"/>
<organism evidence="1 2">
    <name type="scientific">Macleaya cordata</name>
    <name type="common">Five-seeded plume-poppy</name>
    <name type="synonym">Bocconia cordata</name>
    <dbReference type="NCBI Taxonomy" id="56857"/>
    <lineage>
        <taxon>Eukaryota</taxon>
        <taxon>Viridiplantae</taxon>
        <taxon>Streptophyta</taxon>
        <taxon>Embryophyta</taxon>
        <taxon>Tracheophyta</taxon>
        <taxon>Spermatophyta</taxon>
        <taxon>Magnoliopsida</taxon>
        <taxon>Ranunculales</taxon>
        <taxon>Papaveraceae</taxon>
        <taxon>Papaveroideae</taxon>
        <taxon>Macleaya</taxon>
    </lineage>
</organism>
<dbReference type="OrthoDB" id="1676438at2759"/>
<dbReference type="EMBL" id="MVGT01004117">
    <property type="protein sequence ID" value="OVA01387.1"/>
    <property type="molecule type" value="Genomic_DNA"/>
</dbReference>
<sequence>MGGGKVGGATKISQQIDRLCETVESKTSMTEKWLKGSQGSSISEVVELLESLPGVEHGSNLWLSAIDLFKSSQVDRDIFCSIKDSEKKLQWLNHELAKK</sequence>
<evidence type="ECO:0000313" key="2">
    <source>
        <dbReference type="Proteomes" id="UP000195402"/>
    </source>
</evidence>
<comment type="caution">
    <text evidence="1">The sequence shown here is derived from an EMBL/GenBank/DDBJ whole genome shotgun (WGS) entry which is preliminary data.</text>
</comment>
<gene>
    <name evidence="1" type="ORF">BVC80_437g9</name>
</gene>
<keyword evidence="2" id="KW-1185">Reference proteome</keyword>
<proteinExistence type="predicted"/>
<accession>A0A200PT23</accession>
<name>A0A200PT23_MACCD</name>
<evidence type="ECO:0000313" key="1">
    <source>
        <dbReference type="EMBL" id="OVA01387.1"/>
    </source>
</evidence>
<reference evidence="1 2" key="1">
    <citation type="journal article" date="2017" name="Mol. Plant">
        <title>The Genome of Medicinal Plant Macleaya cordata Provides New Insights into Benzylisoquinoline Alkaloids Metabolism.</title>
        <authorList>
            <person name="Liu X."/>
            <person name="Liu Y."/>
            <person name="Huang P."/>
            <person name="Ma Y."/>
            <person name="Qing Z."/>
            <person name="Tang Q."/>
            <person name="Cao H."/>
            <person name="Cheng P."/>
            <person name="Zheng Y."/>
            <person name="Yuan Z."/>
            <person name="Zhou Y."/>
            <person name="Liu J."/>
            <person name="Tang Z."/>
            <person name="Zhuo Y."/>
            <person name="Zhang Y."/>
            <person name="Yu L."/>
            <person name="Huang J."/>
            <person name="Yang P."/>
            <person name="Peng Q."/>
            <person name="Zhang J."/>
            <person name="Jiang W."/>
            <person name="Zhang Z."/>
            <person name="Lin K."/>
            <person name="Ro D.K."/>
            <person name="Chen X."/>
            <person name="Xiong X."/>
            <person name="Shang Y."/>
            <person name="Huang S."/>
            <person name="Zeng J."/>
        </authorList>
    </citation>
    <scope>NUCLEOTIDE SEQUENCE [LARGE SCALE GENOMIC DNA]</scope>
    <source>
        <strain evidence="2">cv. BLH2017</strain>
        <tissue evidence="1">Root</tissue>
    </source>
</reference>
<protein>
    <submittedName>
        <fullName evidence="1">Uncharacterized protein</fullName>
    </submittedName>
</protein>
<dbReference type="Proteomes" id="UP000195402">
    <property type="component" value="Unassembled WGS sequence"/>
</dbReference>
<dbReference type="AlphaFoldDB" id="A0A200PT23"/>